<dbReference type="Gene3D" id="3.40.50.150">
    <property type="entry name" value="Vaccinia Virus protein VP39"/>
    <property type="match status" value="1"/>
</dbReference>
<dbReference type="InterPro" id="IPR050602">
    <property type="entry name" value="Malonyl-ACP_OMT"/>
</dbReference>
<evidence type="ECO:0000313" key="6">
    <source>
        <dbReference type="EMBL" id="HJF90878.1"/>
    </source>
</evidence>
<comment type="similarity">
    <text evidence="5">Belongs to the methyltransferase superfamily.</text>
</comment>
<dbReference type="NCBIfam" id="TIGR02072">
    <property type="entry name" value="BioC"/>
    <property type="match status" value="1"/>
</dbReference>
<reference evidence="6" key="2">
    <citation type="submission" date="2021-09" db="EMBL/GenBank/DDBJ databases">
        <authorList>
            <person name="Gilroy R."/>
        </authorList>
    </citation>
    <scope>NUCLEOTIDE SEQUENCE</scope>
    <source>
        <strain evidence="6">CHK55-1828</strain>
    </source>
</reference>
<evidence type="ECO:0000256" key="1">
    <source>
        <dbReference type="ARBA" id="ARBA00022603"/>
    </source>
</evidence>
<dbReference type="SUPFAM" id="SSF53335">
    <property type="entry name" value="S-adenosyl-L-methionine-dependent methyltransferases"/>
    <property type="match status" value="1"/>
</dbReference>
<dbReference type="GO" id="GO:0010340">
    <property type="term" value="F:carboxyl-O-methyltransferase activity"/>
    <property type="evidence" value="ECO:0007669"/>
    <property type="project" value="UniProtKB-UniRule"/>
</dbReference>
<gene>
    <name evidence="5 6" type="primary">bioC</name>
    <name evidence="6" type="ORF">K8W02_00615</name>
</gene>
<keyword evidence="1 5" id="KW-0489">Methyltransferase</keyword>
<dbReference type="InterPro" id="IPR029063">
    <property type="entry name" value="SAM-dependent_MTases_sf"/>
</dbReference>
<organism evidence="6 7">
    <name type="scientific">Mediterranea massiliensis</name>
    <dbReference type="NCBI Taxonomy" id="1841865"/>
    <lineage>
        <taxon>Bacteria</taxon>
        <taxon>Pseudomonadati</taxon>
        <taxon>Bacteroidota</taxon>
        <taxon>Bacteroidia</taxon>
        <taxon>Bacteroidales</taxon>
        <taxon>Bacteroidaceae</taxon>
        <taxon>Mediterranea</taxon>
    </lineage>
</organism>
<dbReference type="AlphaFoldDB" id="A0A921LB94"/>
<keyword evidence="3 5" id="KW-0949">S-adenosyl-L-methionine</keyword>
<evidence type="ECO:0000256" key="5">
    <source>
        <dbReference type="HAMAP-Rule" id="MF_00835"/>
    </source>
</evidence>
<evidence type="ECO:0000313" key="7">
    <source>
        <dbReference type="Proteomes" id="UP000717835"/>
    </source>
</evidence>
<accession>A0A921LB94</accession>
<dbReference type="EC" id="2.1.1.197" evidence="5"/>
<dbReference type="EMBL" id="DYVX01000003">
    <property type="protein sequence ID" value="HJF90878.1"/>
    <property type="molecule type" value="Genomic_DNA"/>
</dbReference>
<dbReference type="GO" id="GO:0032259">
    <property type="term" value="P:methylation"/>
    <property type="evidence" value="ECO:0007669"/>
    <property type="project" value="UniProtKB-KW"/>
</dbReference>
<dbReference type="CDD" id="cd02440">
    <property type="entry name" value="AdoMet_MTases"/>
    <property type="match status" value="1"/>
</dbReference>
<keyword evidence="2 5" id="KW-0808">Transferase</keyword>
<dbReference type="Pfam" id="PF13489">
    <property type="entry name" value="Methyltransf_23"/>
    <property type="match status" value="1"/>
</dbReference>
<keyword evidence="4 5" id="KW-0093">Biotin biosynthesis</keyword>
<sequence length="257" mass="29422">MDKQLIAERFARARATYSREARVQQQVAEKMTTLLRRTLPDARFDRIAEFGCGTGLYSQLIYDTWHPSLLHLNDLCPEMRFCLDCLTIRTGVIFEAGDAETCPLPDGLDLLTSCSTLQWFVSPREFFRRSTSLLRPGGVLAFTTFGLRNLLEIRTLTGNGLDYTPPQQLRHELEDAGFRILHLEQEEAVLHFPTPVDVLRHLRMTGVTGTEKHTWSRGRLQAFCDEYIRRFGSSEGVSLTYQPIYVICTIENSELRS</sequence>
<evidence type="ECO:0000256" key="4">
    <source>
        <dbReference type="ARBA" id="ARBA00022756"/>
    </source>
</evidence>
<protein>
    <recommendedName>
        <fullName evidence="5">Malonyl-[acyl-carrier protein] O-methyltransferase</fullName>
        <shortName evidence="5">Malonyl-ACP O-methyltransferase</shortName>
        <ecNumber evidence="5">2.1.1.197</ecNumber>
    </recommendedName>
    <alternativeName>
        <fullName evidence="5">Biotin synthesis protein BioC</fullName>
    </alternativeName>
</protein>
<dbReference type="GO" id="GO:0102130">
    <property type="term" value="F:malonyl-CoA methyltransferase activity"/>
    <property type="evidence" value="ECO:0007669"/>
    <property type="project" value="UniProtKB-EC"/>
</dbReference>
<dbReference type="RefSeq" id="WP_022021362.1">
    <property type="nucleotide sequence ID" value="NZ_DYVX01000003.1"/>
</dbReference>
<comment type="function">
    <text evidence="5">Converts the free carboxyl group of a malonyl-thioester to its methyl ester by transfer of a methyl group from S-adenosyl-L-methionine (SAM). It allows to synthesize pimeloyl-ACP via the fatty acid synthetic pathway.</text>
</comment>
<evidence type="ECO:0000256" key="2">
    <source>
        <dbReference type="ARBA" id="ARBA00022679"/>
    </source>
</evidence>
<name>A0A921LB94_9BACT</name>
<proteinExistence type="inferred from homology"/>
<comment type="catalytic activity">
    <reaction evidence="5">
        <text>malonyl-[ACP] + S-adenosyl-L-methionine = malonyl-[ACP] methyl ester + S-adenosyl-L-homocysteine</text>
        <dbReference type="Rhea" id="RHEA:17105"/>
        <dbReference type="Rhea" id="RHEA-COMP:9623"/>
        <dbReference type="Rhea" id="RHEA-COMP:9954"/>
        <dbReference type="ChEBI" id="CHEBI:57856"/>
        <dbReference type="ChEBI" id="CHEBI:59789"/>
        <dbReference type="ChEBI" id="CHEBI:78449"/>
        <dbReference type="ChEBI" id="CHEBI:78845"/>
        <dbReference type="EC" id="2.1.1.197"/>
    </reaction>
</comment>
<dbReference type="HAMAP" id="MF_00835">
    <property type="entry name" value="BioC"/>
    <property type="match status" value="1"/>
</dbReference>
<reference evidence="6" key="1">
    <citation type="journal article" date="2021" name="PeerJ">
        <title>Extensive microbial diversity within the chicken gut microbiome revealed by metagenomics and culture.</title>
        <authorList>
            <person name="Gilroy R."/>
            <person name="Ravi A."/>
            <person name="Getino M."/>
            <person name="Pursley I."/>
            <person name="Horton D.L."/>
            <person name="Alikhan N.F."/>
            <person name="Baker D."/>
            <person name="Gharbi K."/>
            <person name="Hall N."/>
            <person name="Watson M."/>
            <person name="Adriaenssens E.M."/>
            <person name="Foster-Nyarko E."/>
            <person name="Jarju S."/>
            <person name="Secka A."/>
            <person name="Antonio M."/>
            <person name="Oren A."/>
            <person name="Chaudhuri R.R."/>
            <person name="La Ragione R."/>
            <person name="Hildebrand F."/>
            <person name="Pallen M.J."/>
        </authorList>
    </citation>
    <scope>NUCLEOTIDE SEQUENCE</scope>
    <source>
        <strain evidence="6">CHK55-1828</strain>
    </source>
</reference>
<evidence type="ECO:0000256" key="3">
    <source>
        <dbReference type="ARBA" id="ARBA00022691"/>
    </source>
</evidence>
<dbReference type="Proteomes" id="UP000717835">
    <property type="component" value="Unassembled WGS sequence"/>
</dbReference>
<dbReference type="InterPro" id="IPR011814">
    <property type="entry name" value="BioC"/>
</dbReference>
<dbReference type="GO" id="GO:0009102">
    <property type="term" value="P:biotin biosynthetic process"/>
    <property type="evidence" value="ECO:0007669"/>
    <property type="project" value="UniProtKB-UniRule"/>
</dbReference>
<comment type="pathway">
    <text evidence="5">Cofactor biosynthesis; biotin biosynthesis.</text>
</comment>
<dbReference type="PANTHER" id="PTHR13090">
    <property type="entry name" value="ARGININE-HYDROXYLASE NDUFAF5, MITOCHONDRIAL"/>
    <property type="match status" value="1"/>
</dbReference>
<comment type="caution">
    <text evidence="6">The sequence shown here is derived from an EMBL/GenBank/DDBJ whole genome shotgun (WGS) entry which is preliminary data.</text>
</comment>
<dbReference type="PANTHER" id="PTHR13090:SF1">
    <property type="entry name" value="ARGININE-HYDROXYLASE NDUFAF5, MITOCHONDRIAL"/>
    <property type="match status" value="1"/>
</dbReference>